<dbReference type="InterPro" id="IPR006037">
    <property type="entry name" value="RCK_C"/>
</dbReference>
<keyword evidence="6" id="KW-1185">Reference proteome</keyword>
<dbReference type="SUPFAM" id="SSF51735">
    <property type="entry name" value="NAD(P)-binding Rossmann-fold domains"/>
    <property type="match status" value="2"/>
</dbReference>
<evidence type="ECO:0000256" key="2">
    <source>
        <dbReference type="SAM" id="Phobius"/>
    </source>
</evidence>
<organism evidence="5 6">
    <name type="scientific">Tenggerimyces flavus</name>
    <dbReference type="NCBI Taxonomy" id="1708749"/>
    <lineage>
        <taxon>Bacteria</taxon>
        <taxon>Bacillati</taxon>
        <taxon>Actinomycetota</taxon>
        <taxon>Actinomycetes</taxon>
        <taxon>Propionibacteriales</taxon>
        <taxon>Nocardioidaceae</taxon>
        <taxon>Tenggerimyces</taxon>
    </lineage>
</organism>
<comment type="subcellular location">
    <subcellularLocation>
        <location evidence="1">Cell membrane</location>
        <topology evidence="1">Multi-pass membrane protein</topology>
    </subcellularLocation>
</comment>
<dbReference type="PANTHER" id="PTHR43833:SF11">
    <property type="entry name" value="VOLTAGE-GATED POTASSIUM CHANNEL KCH"/>
    <property type="match status" value="1"/>
</dbReference>
<evidence type="ECO:0000256" key="1">
    <source>
        <dbReference type="ARBA" id="ARBA00004651"/>
    </source>
</evidence>
<feature type="transmembrane region" description="Helical" evidence="2">
    <location>
        <begin position="295"/>
        <end position="320"/>
    </location>
</feature>
<dbReference type="EMBL" id="JBHRZH010000055">
    <property type="protein sequence ID" value="MFC3766428.1"/>
    <property type="molecule type" value="Genomic_DNA"/>
</dbReference>
<keyword evidence="2" id="KW-1133">Transmembrane helix</keyword>
<gene>
    <name evidence="5" type="ORF">ACFOUW_36765</name>
</gene>
<dbReference type="Gene3D" id="1.10.287.70">
    <property type="match status" value="1"/>
</dbReference>
<feature type="domain" description="RCK C-terminal" evidence="4">
    <location>
        <begin position="474"/>
        <end position="558"/>
    </location>
</feature>
<dbReference type="Pfam" id="PF07885">
    <property type="entry name" value="Ion_trans_2"/>
    <property type="match status" value="1"/>
</dbReference>
<name>A0ABV7YN14_9ACTN</name>
<evidence type="ECO:0000313" key="6">
    <source>
        <dbReference type="Proteomes" id="UP001595699"/>
    </source>
</evidence>
<dbReference type="Gene3D" id="3.40.50.720">
    <property type="entry name" value="NAD(P)-binding Rossmann-like Domain"/>
    <property type="match status" value="2"/>
</dbReference>
<proteinExistence type="predicted"/>
<dbReference type="Proteomes" id="UP001595699">
    <property type="component" value="Unassembled WGS sequence"/>
</dbReference>
<dbReference type="Pfam" id="PF02080">
    <property type="entry name" value="TrkA_C"/>
    <property type="match status" value="1"/>
</dbReference>
<keyword evidence="2" id="KW-0812">Transmembrane</keyword>
<dbReference type="RefSeq" id="WP_205121964.1">
    <property type="nucleotide sequence ID" value="NZ_JAFBCM010000001.1"/>
</dbReference>
<dbReference type="PANTHER" id="PTHR43833">
    <property type="entry name" value="POTASSIUM CHANNEL PROTEIN 2-RELATED-RELATED"/>
    <property type="match status" value="1"/>
</dbReference>
<reference evidence="6" key="1">
    <citation type="journal article" date="2019" name="Int. J. Syst. Evol. Microbiol.">
        <title>The Global Catalogue of Microorganisms (GCM) 10K type strain sequencing project: providing services to taxonomists for standard genome sequencing and annotation.</title>
        <authorList>
            <consortium name="The Broad Institute Genomics Platform"/>
            <consortium name="The Broad Institute Genome Sequencing Center for Infectious Disease"/>
            <person name="Wu L."/>
            <person name="Ma J."/>
        </authorList>
    </citation>
    <scope>NUCLEOTIDE SEQUENCE [LARGE SCALE GENOMIC DNA]</scope>
    <source>
        <strain evidence="6">CGMCC 4.7241</strain>
    </source>
</reference>
<dbReference type="InterPro" id="IPR036291">
    <property type="entry name" value="NAD(P)-bd_dom_sf"/>
</dbReference>
<evidence type="ECO:0000313" key="5">
    <source>
        <dbReference type="EMBL" id="MFC3766428.1"/>
    </source>
</evidence>
<dbReference type="InterPro" id="IPR003148">
    <property type="entry name" value="RCK_N"/>
</dbReference>
<dbReference type="InterPro" id="IPR050721">
    <property type="entry name" value="Trk_Ktr_HKT_K-transport"/>
</dbReference>
<dbReference type="SUPFAM" id="SSF81324">
    <property type="entry name" value="Voltage-gated potassium channels"/>
    <property type="match status" value="1"/>
</dbReference>
<dbReference type="PROSITE" id="PS51201">
    <property type="entry name" value="RCK_N"/>
    <property type="match status" value="1"/>
</dbReference>
<dbReference type="Pfam" id="PF02254">
    <property type="entry name" value="TrkA_N"/>
    <property type="match status" value="2"/>
</dbReference>
<evidence type="ECO:0000259" key="3">
    <source>
        <dbReference type="PROSITE" id="PS51201"/>
    </source>
</evidence>
<dbReference type="Gene3D" id="3.30.70.1450">
    <property type="entry name" value="Regulator of K+ conductance, C-terminal domain"/>
    <property type="match status" value="1"/>
</dbReference>
<accession>A0ABV7YN14</accession>
<feature type="transmembrane region" description="Helical" evidence="2">
    <location>
        <begin position="239"/>
        <end position="258"/>
    </location>
</feature>
<protein>
    <submittedName>
        <fullName evidence="5">NAD-binding protein</fullName>
    </submittedName>
</protein>
<sequence>MTSDDGLIEPESLAEPRPARRGHYVVAGADSIAVRAVEELRRLRERVVVILPDPETDFAQEIAESGAEIVVARRPNETALRDAGVTNARAVGFVHPDDVGNVHGALTANELNPDIRVVVHIVNPRLRDHLESLIPNCKGVSTADLAAPELVSAALDESDVTWLTIGGREVVAGPVELIQAPVIASLANVRGRTQTELLPTGRGDLVLGSAVRGEPVRRRPRLDDLRSDLGRVFDRRLRIVALTLVLLIALGTLLVRAWPAGHVPWLDALYIAVSTVTSTGYDDPRAATAPGELRLIAIAVQLAGLVMVSLLTAAIVDAFVGEKLARSFGGVRGRPRGHFVVCGLGTVGTRVTELLLQRGFNVVAVERDGAKPGVQAVRGLGASVIIGDVSNDDVMYQARMHRCRGVIAATNEDVANLQAGLYATERNPEARVVLRLFEHDLAARVQEKIGVGTTRSVSILAAPRFVSEMMERRVDVTVSAGRRVLMVTEVPVETGSTLDGRPLSELAEAGTLRILAHRGGDGRWRWTPSDRIVVRAGDRVALVASLAGLARALLRTRAGNRP</sequence>
<keyword evidence="2" id="KW-0472">Membrane</keyword>
<dbReference type="PROSITE" id="PS51202">
    <property type="entry name" value="RCK_C"/>
    <property type="match status" value="1"/>
</dbReference>
<dbReference type="InterPro" id="IPR036721">
    <property type="entry name" value="RCK_C_sf"/>
</dbReference>
<dbReference type="InterPro" id="IPR013099">
    <property type="entry name" value="K_chnl_dom"/>
</dbReference>
<comment type="caution">
    <text evidence="5">The sequence shown here is derived from an EMBL/GenBank/DDBJ whole genome shotgun (WGS) entry which is preliminary data.</text>
</comment>
<dbReference type="SUPFAM" id="SSF116726">
    <property type="entry name" value="TrkA C-terminal domain-like"/>
    <property type="match status" value="1"/>
</dbReference>
<evidence type="ECO:0000259" key="4">
    <source>
        <dbReference type="PROSITE" id="PS51202"/>
    </source>
</evidence>
<feature type="domain" description="RCK N-terminal" evidence="3">
    <location>
        <begin position="336"/>
        <end position="457"/>
    </location>
</feature>